<name>A0A6S6S9G9_9BACT</name>
<sequence length="63" mass="7058">MFNVFLVFIFALIFNGCANSTQSSSVTLKKEGIKIDKLQKYASNMGCKVLKNGYMVCPKSMNR</sequence>
<feature type="chain" id="PRO_5027745688" description="Lipoprotein" evidence="1">
    <location>
        <begin position="19"/>
        <end position="63"/>
    </location>
</feature>
<reference evidence="2" key="1">
    <citation type="submission" date="2020-01" db="EMBL/GenBank/DDBJ databases">
        <authorList>
            <person name="Meier V. D."/>
            <person name="Meier V D."/>
        </authorList>
    </citation>
    <scope>NUCLEOTIDE SEQUENCE</scope>
    <source>
        <strain evidence="2">HLG_WM_MAG_06</strain>
    </source>
</reference>
<feature type="signal peptide" evidence="1">
    <location>
        <begin position="1"/>
        <end position="18"/>
    </location>
</feature>
<evidence type="ECO:0000313" key="2">
    <source>
        <dbReference type="EMBL" id="CAA6802866.1"/>
    </source>
</evidence>
<accession>A0A6S6S9G9</accession>
<organism evidence="2">
    <name type="scientific">uncultured Sulfurovum sp</name>
    <dbReference type="NCBI Taxonomy" id="269237"/>
    <lineage>
        <taxon>Bacteria</taxon>
        <taxon>Pseudomonadati</taxon>
        <taxon>Campylobacterota</taxon>
        <taxon>Epsilonproteobacteria</taxon>
        <taxon>Campylobacterales</taxon>
        <taxon>Sulfurovaceae</taxon>
        <taxon>Sulfurovum</taxon>
        <taxon>environmental samples</taxon>
    </lineage>
</organism>
<proteinExistence type="predicted"/>
<evidence type="ECO:0008006" key="3">
    <source>
        <dbReference type="Google" id="ProtNLM"/>
    </source>
</evidence>
<dbReference type="EMBL" id="CACVAP010000039">
    <property type="protein sequence ID" value="CAA6802866.1"/>
    <property type="molecule type" value="Genomic_DNA"/>
</dbReference>
<keyword evidence="1" id="KW-0732">Signal</keyword>
<dbReference type="AlphaFoldDB" id="A0A6S6S9G9"/>
<evidence type="ECO:0000256" key="1">
    <source>
        <dbReference type="SAM" id="SignalP"/>
    </source>
</evidence>
<protein>
    <recommendedName>
        <fullName evidence="3">Lipoprotein</fullName>
    </recommendedName>
</protein>
<gene>
    <name evidence="2" type="ORF">HELGO_WM3432</name>
</gene>